<dbReference type="RefSeq" id="WP_164472406.1">
    <property type="nucleotide sequence ID" value="NZ_CP033896.1"/>
</dbReference>
<sequence precursor="true">MRISAVKITAAAAVASALVLSACGSDDSAADMTVTSVATETDTTTTTPSTTTSTSTSTSTTTEAAAEKLNSDNVQLKDAYFKAAVKDDGHTALFGVFENDTDQPLNIVGFTSTIDAGMNQLHEVVNGVMKEKEGGFVVEPGQDYELKPGADHMMVMKLNQDVKAGDTFDVTVEFADGQTVEYTNIPVREIASGAENYGDDSHADHAGHEGHEGHDHDKEAH</sequence>
<evidence type="ECO:0008006" key="5">
    <source>
        <dbReference type="Google" id="ProtNLM"/>
    </source>
</evidence>
<gene>
    <name evidence="3" type="ORF">CCHOA_06590</name>
</gene>
<dbReference type="Proteomes" id="UP000269019">
    <property type="component" value="Chromosome"/>
</dbReference>
<reference evidence="3 4" key="1">
    <citation type="submission" date="2018-11" db="EMBL/GenBank/DDBJ databases">
        <authorList>
            <person name="Kleinhagauer T."/>
            <person name="Glaeser S.P."/>
            <person name="Spergser J."/>
            <person name="Ruckert C."/>
            <person name="Kaempfer P."/>
            <person name="Busse H.-J."/>
        </authorList>
    </citation>
    <scope>NUCLEOTIDE SEQUENCE [LARGE SCALE GENOMIC DNA]</scope>
    <source>
        <strain evidence="3 4">200CH</strain>
    </source>
</reference>
<feature type="region of interest" description="Disordered" evidence="1">
    <location>
        <begin position="195"/>
        <end position="221"/>
    </location>
</feature>
<accession>A0A3G6J6M1</accession>
<dbReference type="AlphaFoldDB" id="A0A3G6J6M1"/>
<dbReference type="Gene3D" id="2.60.40.1890">
    <property type="entry name" value="PCu(A)C copper chaperone"/>
    <property type="match status" value="1"/>
</dbReference>
<evidence type="ECO:0000256" key="1">
    <source>
        <dbReference type="SAM" id="MobiDB-lite"/>
    </source>
</evidence>
<feature type="signal peptide" evidence="2">
    <location>
        <begin position="1"/>
        <end position="22"/>
    </location>
</feature>
<feature type="compositionally biased region" description="Basic and acidic residues" evidence="1">
    <location>
        <begin position="199"/>
        <end position="221"/>
    </location>
</feature>
<dbReference type="SUPFAM" id="SSF110087">
    <property type="entry name" value="DR1885-like metal-binding protein"/>
    <property type="match status" value="1"/>
</dbReference>
<dbReference type="InterPro" id="IPR007410">
    <property type="entry name" value="LpqE-like"/>
</dbReference>
<dbReference type="Pfam" id="PF04314">
    <property type="entry name" value="PCuAC"/>
    <property type="match status" value="1"/>
</dbReference>
<dbReference type="PROSITE" id="PS51257">
    <property type="entry name" value="PROKAR_LIPOPROTEIN"/>
    <property type="match status" value="1"/>
</dbReference>
<keyword evidence="2" id="KW-0732">Signal</keyword>
<evidence type="ECO:0000256" key="2">
    <source>
        <dbReference type="SAM" id="SignalP"/>
    </source>
</evidence>
<evidence type="ECO:0000313" key="3">
    <source>
        <dbReference type="EMBL" id="AZA13717.1"/>
    </source>
</evidence>
<keyword evidence="4" id="KW-1185">Reference proteome</keyword>
<organism evidence="3 4">
    <name type="scientific">Corynebacterium choanae</name>
    <dbReference type="NCBI Taxonomy" id="1862358"/>
    <lineage>
        <taxon>Bacteria</taxon>
        <taxon>Bacillati</taxon>
        <taxon>Actinomycetota</taxon>
        <taxon>Actinomycetes</taxon>
        <taxon>Mycobacteriales</taxon>
        <taxon>Corynebacteriaceae</taxon>
        <taxon>Corynebacterium</taxon>
    </lineage>
</organism>
<dbReference type="PANTHER" id="PTHR36302">
    <property type="entry name" value="BLR7088 PROTEIN"/>
    <property type="match status" value="1"/>
</dbReference>
<dbReference type="PANTHER" id="PTHR36302:SF1">
    <property type="entry name" value="COPPER CHAPERONE PCU(A)C"/>
    <property type="match status" value="1"/>
</dbReference>
<dbReference type="InterPro" id="IPR036182">
    <property type="entry name" value="PCuAC_sf"/>
</dbReference>
<evidence type="ECO:0000313" key="4">
    <source>
        <dbReference type="Proteomes" id="UP000269019"/>
    </source>
</evidence>
<dbReference type="KEGG" id="ccho:CCHOA_06590"/>
<protein>
    <recommendedName>
        <fullName evidence="5">Copper chaperone PCu(A)C</fullName>
    </recommendedName>
</protein>
<dbReference type="InterPro" id="IPR058248">
    <property type="entry name" value="Lxx211020-like"/>
</dbReference>
<feature type="chain" id="PRO_5038568129" description="Copper chaperone PCu(A)C" evidence="2">
    <location>
        <begin position="23"/>
        <end position="221"/>
    </location>
</feature>
<proteinExistence type="predicted"/>
<feature type="region of interest" description="Disordered" evidence="1">
    <location>
        <begin position="39"/>
        <end position="62"/>
    </location>
</feature>
<name>A0A3G6J6M1_9CORY</name>
<dbReference type="EMBL" id="CP033896">
    <property type="protein sequence ID" value="AZA13717.1"/>
    <property type="molecule type" value="Genomic_DNA"/>
</dbReference>